<evidence type="ECO:0000313" key="1">
    <source>
        <dbReference type="EMBL" id="KAJ7641214.1"/>
    </source>
</evidence>
<protein>
    <recommendedName>
        <fullName evidence="3">F-box domain-containing protein</fullName>
    </recommendedName>
</protein>
<dbReference type="Proteomes" id="UP001221142">
    <property type="component" value="Unassembled WGS sequence"/>
</dbReference>
<accession>A0AAD7C7F6</accession>
<dbReference type="AlphaFoldDB" id="A0AAD7C7F6"/>
<evidence type="ECO:0000313" key="2">
    <source>
        <dbReference type="Proteomes" id="UP001221142"/>
    </source>
</evidence>
<sequence>MNEYSQSARAADRARVIELDAQIHELQAQVRVLQLEREPCKQRLDTYKYPVLTLPNEITSEIFLHFLTPYPDCPPLRGLDSPTSLTHICRKWREIALATPMLWRALSIEEPDDRAGVVQTWLDRSGSCPLSIKLEHDIPGVGSLNESLIAMLLYRERWQHVQLALRAQEVVLLGGPMPLLESLSLTVDRWYYGHPVTSAADFPRLRSVTLDDADHGNWLPLSQLTTLTLNEVSGTNYFALLRGAVNLVYLCLIRCIHAESGHTLTRLETLVVVDRLGRRQTLDMLTLPALLQLQWSRPSDAPGFWNQNHIDSLTSLISRSGCKLQQILLTGASELSQESLRAALPSVPKVALDSEYDWYPEQSRGFKDGLGLGP</sequence>
<keyword evidence="2" id="KW-1185">Reference proteome</keyword>
<dbReference type="EMBL" id="JARKIF010000004">
    <property type="protein sequence ID" value="KAJ7641214.1"/>
    <property type="molecule type" value="Genomic_DNA"/>
</dbReference>
<organism evidence="1 2">
    <name type="scientific">Roridomyces roridus</name>
    <dbReference type="NCBI Taxonomy" id="1738132"/>
    <lineage>
        <taxon>Eukaryota</taxon>
        <taxon>Fungi</taxon>
        <taxon>Dikarya</taxon>
        <taxon>Basidiomycota</taxon>
        <taxon>Agaricomycotina</taxon>
        <taxon>Agaricomycetes</taxon>
        <taxon>Agaricomycetidae</taxon>
        <taxon>Agaricales</taxon>
        <taxon>Marasmiineae</taxon>
        <taxon>Mycenaceae</taxon>
        <taxon>Roridomyces</taxon>
    </lineage>
</organism>
<gene>
    <name evidence="1" type="ORF">FB45DRAFT_899668</name>
</gene>
<evidence type="ECO:0008006" key="3">
    <source>
        <dbReference type="Google" id="ProtNLM"/>
    </source>
</evidence>
<name>A0AAD7C7F6_9AGAR</name>
<comment type="caution">
    <text evidence="1">The sequence shown here is derived from an EMBL/GenBank/DDBJ whole genome shotgun (WGS) entry which is preliminary data.</text>
</comment>
<proteinExistence type="predicted"/>
<dbReference type="Gene3D" id="1.20.1280.50">
    <property type="match status" value="1"/>
</dbReference>
<reference evidence="1" key="1">
    <citation type="submission" date="2023-03" db="EMBL/GenBank/DDBJ databases">
        <title>Massive genome expansion in bonnet fungi (Mycena s.s.) driven by repeated elements and novel gene families across ecological guilds.</title>
        <authorList>
            <consortium name="Lawrence Berkeley National Laboratory"/>
            <person name="Harder C.B."/>
            <person name="Miyauchi S."/>
            <person name="Viragh M."/>
            <person name="Kuo A."/>
            <person name="Thoen E."/>
            <person name="Andreopoulos B."/>
            <person name="Lu D."/>
            <person name="Skrede I."/>
            <person name="Drula E."/>
            <person name="Henrissat B."/>
            <person name="Morin E."/>
            <person name="Kohler A."/>
            <person name="Barry K."/>
            <person name="LaButti K."/>
            <person name="Morin E."/>
            <person name="Salamov A."/>
            <person name="Lipzen A."/>
            <person name="Mereny Z."/>
            <person name="Hegedus B."/>
            <person name="Baldrian P."/>
            <person name="Stursova M."/>
            <person name="Weitz H."/>
            <person name="Taylor A."/>
            <person name="Grigoriev I.V."/>
            <person name="Nagy L.G."/>
            <person name="Martin F."/>
            <person name="Kauserud H."/>
        </authorList>
    </citation>
    <scope>NUCLEOTIDE SEQUENCE</scope>
    <source>
        <strain evidence="1">9284</strain>
    </source>
</reference>